<dbReference type="InterPro" id="IPR009057">
    <property type="entry name" value="Homeodomain-like_sf"/>
</dbReference>
<dbReference type="InterPro" id="IPR023772">
    <property type="entry name" value="DNA-bd_HTH_TetR-type_CS"/>
</dbReference>
<evidence type="ECO:0000313" key="7">
    <source>
        <dbReference type="Proteomes" id="UP000198507"/>
    </source>
</evidence>
<dbReference type="Gene3D" id="1.10.10.60">
    <property type="entry name" value="Homeodomain-like"/>
    <property type="match status" value="1"/>
</dbReference>
<feature type="domain" description="HTH tetR-type" evidence="5">
    <location>
        <begin position="46"/>
        <end position="106"/>
    </location>
</feature>
<dbReference type="GO" id="GO:0003700">
    <property type="term" value="F:DNA-binding transcription factor activity"/>
    <property type="evidence" value="ECO:0007669"/>
    <property type="project" value="TreeGrafter"/>
</dbReference>
<protein>
    <submittedName>
        <fullName evidence="6">DNA-binding transcriptional regulator, AcrR family</fullName>
    </submittedName>
</protein>
<dbReference type="InterPro" id="IPR050109">
    <property type="entry name" value="HTH-type_TetR-like_transc_reg"/>
</dbReference>
<keyword evidence="2 4" id="KW-0238">DNA-binding</keyword>
<name>A0A1H9ZK34_9ACTN</name>
<dbReference type="InterPro" id="IPR041347">
    <property type="entry name" value="MftR_C"/>
</dbReference>
<dbReference type="SUPFAM" id="SSF46689">
    <property type="entry name" value="Homeodomain-like"/>
    <property type="match status" value="1"/>
</dbReference>
<keyword evidence="3" id="KW-0804">Transcription</keyword>
<dbReference type="EMBL" id="FOIE01000001">
    <property type="protein sequence ID" value="SES82081.1"/>
    <property type="molecule type" value="Genomic_DNA"/>
</dbReference>
<dbReference type="Gene3D" id="1.10.357.10">
    <property type="entry name" value="Tetracycline Repressor, domain 2"/>
    <property type="match status" value="1"/>
</dbReference>
<proteinExistence type="predicted"/>
<dbReference type="InterPro" id="IPR001647">
    <property type="entry name" value="HTH_TetR"/>
</dbReference>
<evidence type="ECO:0000259" key="5">
    <source>
        <dbReference type="PROSITE" id="PS50977"/>
    </source>
</evidence>
<dbReference type="PROSITE" id="PS50977">
    <property type="entry name" value="HTH_TETR_2"/>
    <property type="match status" value="1"/>
</dbReference>
<dbReference type="PANTHER" id="PTHR30055:SF238">
    <property type="entry name" value="MYCOFACTOCIN BIOSYNTHESIS TRANSCRIPTIONAL REGULATOR MFTR-RELATED"/>
    <property type="match status" value="1"/>
</dbReference>
<keyword evidence="7" id="KW-1185">Reference proteome</keyword>
<dbReference type="Proteomes" id="UP000198507">
    <property type="component" value="Unassembled WGS sequence"/>
</dbReference>
<gene>
    <name evidence="6" type="ORF">SAMN04488546_0645</name>
</gene>
<dbReference type="PANTHER" id="PTHR30055">
    <property type="entry name" value="HTH-TYPE TRANSCRIPTIONAL REGULATOR RUTR"/>
    <property type="match status" value="1"/>
</dbReference>
<dbReference type="Pfam" id="PF00440">
    <property type="entry name" value="TetR_N"/>
    <property type="match status" value="1"/>
</dbReference>
<evidence type="ECO:0000256" key="2">
    <source>
        <dbReference type="ARBA" id="ARBA00023125"/>
    </source>
</evidence>
<keyword evidence="1" id="KW-0805">Transcription regulation</keyword>
<accession>A0A1H9ZK34</accession>
<evidence type="ECO:0000256" key="1">
    <source>
        <dbReference type="ARBA" id="ARBA00023015"/>
    </source>
</evidence>
<dbReference type="AlphaFoldDB" id="A0A1H9ZK34"/>
<dbReference type="PROSITE" id="PS01081">
    <property type="entry name" value="HTH_TETR_1"/>
    <property type="match status" value="1"/>
</dbReference>
<sequence length="234" mass="25289">MRRLIGVPIGVAEATRPARRAKLHGLQEKADHGRVTSSGLRERKKAATRSALHEAALRLVAERGLDGVSVDDIAARADVSPRTFFNYFATKDDAVLGLDPEGLRRTAQALADRPADESAVAALRAVQREQAGEMARETELWPLRLQVIEANPDLVGRLVTHFGEADRALAGAVAERTGTDVDSDTLPTLLALTSGAVMRTALHRWLTGDFTDSLPRLVDEAWDVLARGLAALPH</sequence>
<evidence type="ECO:0000313" key="6">
    <source>
        <dbReference type="EMBL" id="SES82081.1"/>
    </source>
</evidence>
<evidence type="ECO:0000256" key="3">
    <source>
        <dbReference type="ARBA" id="ARBA00023163"/>
    </source>
</evidence>
<dbReference type="PRINTS" id="PR00455">
    <property type="entry name" value="HTHTETR"/>
</dbReference>
<dbReference type="GO" id="GO:0000976">
    <property type="term" value="F:transcription cis-regulatory region binding"/>
    <property type="evidence" value="ECO:0007669"/>
    <property type="project" value="TreeGrafter"/>
</dbReference>
<dbReference type="Pfam" id="PF17754">
    <property type="entry name" value="TetR_C_14"/>
    <property type="match status" value="1"/>
</dbReference>
<evidence type="ECO:0000256" key="4">
    <source>
        <dbReference type="PROSITE-ProRule" id="PRU00335"/>
    </source>
</evidence>
<feature type="DNA-binding region" description="H-T-H motif" evidence="4">
    <location>
        <begin position="69"/>
        <end position="88"/>
    </location>
</feature>
<organism evidence="6 7">
    <name type="scientific">Geodermatophilus poikilotrophus</name>
    <dbReference type="NCBI Taxonomy" id="1333667"/>
    <lineage>
        <taxon>Bacteria</taxon>
        <taxon>Bacillati</taxon>
        <taxon>Actinomycetota</taxon>
        <taxon>Actinomycetes</taxon>
        <taxon>Geodermatophilales</taxon>
        <taxon>Geodermatophilaceae</taxon>
        <taxon>Geodermatophilus</taxon>
    </lineage>
</organism>
<reference evidence="7" key="1">
    <citation type="submission" date="2016-10" db="EMBL/GenBank/DDBJ databases">
        <authorList>
            <person name="Varghese N."/>
            <person name="Submissions S."/>
        </authorList>
    </citation>
    <scope>NUCLEOTIDE SEQUENCE [LARGE SCALE GENOMIC DNA]</scope>
    <source>
        <strain evidence="7">DSM 44209</strain>
    </source>
</reference>